<dbReference type="InterPro" id="IPR014284">
    <property type="entry name" value="RNA_pol_sigma-70_dom"/>
</dbReference>
<dbReference type="SUPFAM" id="SSF88946">
    <property type="entry name" value="Sigma2 domain of RNA polymerase sigma factors"/>
    <property type="match status" value="1"/>
</dbReference>
<dbReference type="PANTHER" id="PTHR30173:SF43">
    <property type="entry name" value="ECF RNA POLYMERASE SIGMA FACTOR SIGI-RELATED"/>
    <property type="match status" value="1"/>
</dbReference>
<keyword evidence="10" id="KW-1185">Reference proteome</keyword>
<evidence type="ECO:0000313" key="9">
    <source>
        <dbReference type="EMBL" id="GAA5217020.1"/>
    </source>
</evidence>
<comment type="caution">
    <text evidence="9">The sequence shown here is derived from an EMBL/GenBank/DDBJ whole genome shotgun (WGS) entry which is preliminary data.</text>
</comment>
<dbReference type="InterPro" id="IPR007627">
    <property type="entry name" value="RNA_pol_sigma70_r2"/>
</dbReference>
<evidence type="ECO:0000259" key="8">
    <source>
        <dbReference type="Pfam" id="PF08281"/>
    </source>
</evidence>
<keyword evidence="3" id="KW-0805">Transcription regulation</keyword>
<feature type="domain" description="RNA polymerase sigma-70 region 2" evidence="7">
    <location>
        <begin position="38"/>
        <end position="101"/>
    </location>
</feature>
<dbReference type="NCBIfam" id="TIGR02937">
    <property type="entry name" value="sigma70-ECF"/>
    <property type="match status" value="1"/>
</dbReference>
<name>A0ABP9TDM1_9ACTN</name>
<dbReference type="InterPro" id="IPR036388">
    <property type="entry name" value="WH-like_DNA-bd_sf"/>
</dbReference>
<evidence type="ECO:0000256" key="1">
    <source>
        <dbReference type="ARBA" id="ARBA00010641"/>
    </source>
</evidence>
<evidence type="ECO:0000256" key="3">
    <source>
        <dbReference type="ARBA" id="ARBA00023015"/>
    </source>
</evidence>
<keyword evidence="5" id="KW-0804">Transcription</keyword>
<evidence type="ECO:0000259" key="7">
    <source>
        <dbReference type="Pfam" id="PF04542"/>
    </source>
</evidence>
<dbReference type="SUPFAM" id="SSF88659">
    <property type="entry name" value="Sigma3 and sigma4 domains of RNA polymerase sigma factors"/>
    <property type="match status" value="1"/>
</dbReference>
<dbReference type="Proteomes" id="UP001499878">
    <property type="component" value="Unassembled WGS sequence"/>
</dbReference>
<protein>
    <submittedName>
        <fullName evidence="9">RNA polymerase sigma factor SigJ</fullName>
    </submittedName>
</protein>
<dbReference type="Gene3D" id="3.10.450.50">
    <property type="match status" value="1"/>
</dbReference>
<dbReference type="SUPFAM" id="SSF54427">
    <property type="entry name" value="NTF2-like"/>
    <property type="match status" value="1"/>
</dbReference>
<dbReference type="InterPro" id="IPR052704">
    <property type="entry name" value="ECF_Sigma-70_Domain"/>
</dbReference>
<feature type="compositionally biased region" description="Basic and acidic residues" evidence="6">
    <location>
        <begin position="1"/>
        <end position="21"/>
    </location>
</feature>
<dbReference type="RefSeq" id="WP_345637953.1">
    <property type="nucleotide sequence ID" value="NZ_BAABJR010000029.1"/>
</dbReference>
<gene>
    <name evidence="9" type="primary">sigJ_2</name>
    <name evidence="9" type="ORF">GCM10023323_72380</name>
</gene>
<feature type="domain" description="RNA polymerase sigma factor 70 region 4 type 2" evidence="8">
    <location>
        <begin position="142"/>
        <end position="192"/>
    </location>
</feature>
<evidence type="ECO:0000256" key="5">
    <source>
        <dbReference type="ARBA" id="ARBA00023163"/>
    </source>
</evidence>
<evidence type="ECO:0000313" key="10">
    <source>
        <dbReference type="Proteomes" id="UP001499878"/>
    </source>
</evidence>
<proteinExistence type="inferred from homology"/>
<evidence type="ECO:0000256" key="4">
    <source>
        <dbReference type="ARBA" id="ARBA00023082"/>
    </source>
</evidence>
<dbReference type="InterPro" id="IPR032710">
    <property type="entry name" value="NTF2-like_dom_sf"/>
</dbReference>
<dbReference type="InterPro" id="IPR013324">
    <property type="entry name" value="RNA_pol_sigma_r3/r4-like"/>
</dbReference>
<dbReference type="PANTHER" id="PTHR30173">
    <property type="entry name" value="SIGMA 19 FACTOR"/>
    <property type="match status" value="1"/>
</dbReference>
<dbReference type="Gene3D" id="1.10.1740.10">
    <property type="match status" value="1"/>
</dbReference>
<dbReference type="EMBL" id="BAABJR010000029">
    <property type="protein sequence ID" value="GAA5217020.1"/>
    <property type="molecule type" value="Genomic_DNA"/>
</dbReference>
<comment type="similarity">
    <text evidence="1">Belongs to the sigma-70 factor family. ECF subfamily.</text>
</comment>
<dbReference type="InterPro" id="IPR013325">
    <property type="entry name" value="RNA_pol_sigma_r2"/>
</dbReference>
<evidence type="ECO:0000256" key="2">
    <source>
        <dbReference type="ARBA" id="ARBA00011344"/>
    </source>
</evidence>
<dbReference type="Gene3D" id="1.10.10.10">
    <property type="entry name" value="Winged helix-like DNA-binding domain superfamily/Winged helix DNA-binding domain"/>
    <property type="match status" value="1"/>
</dbReference>
<accession>A0ABP9TDM1</accession>
<organism evidence="9 10">
    <name type="scientific">Streptomyces thinghirensis</name>
    <dbReference type="NCBI Taxonomy" id="551547"/>
    <lineage>
        <taxon>Bacteria</taxon>
        <taxon>Bacillati</taxon>
        <taxon>Actinomycetota</taxon>
        <taxon>Actinomycetes</taxon>
        <taxon>Kitasatosporales</taxon>
        <taxon>Streptomycetaceae</taxon>
        <taxon>Streptomyces</taxon>
    </lineage>
</organism>
<evidence type="ECO:0000256" key="6">
    <source>
        <dbReference type="SAM" id="MobiDB-lite"/>
    </source>
</evidence>
<dbReference type="Pfam" id="PF04542">
    <property type="entry name" value="Sigma70_r2"/>
    <property type="match status" value="1"/>
</dbReference>
<dbReference type="Pfam" id="PF08281">
    <property type="entry name" value="Sigma70_r4_2"/>
    <property type="match status" value="1"/>
</dbReference>
<feature type="region of interest" description="Disordered" evidence="6">
    <location>
        <begin position="1"/>
        <end position="32"/>
    </location>
</feature>
<comment type="subunit">
    <text evidence="2">Interacts transiently with the RNA polymerase catalytic core formed by RpoA, RpoB, RpoC and RpoZ (2 alpha, 1 beta, 1 beta' and 1 omega subunit) to form the RNA polymerase holoenzyme that can initiate transcription.</text>
</comment>
<dbReference type="InterPro" id="IPR013249">
    <property type="entry name" value="RNA_pol_sigma70_r4_t2"/>
</dbReference>
<keyword evidence="4" id="KW-0731">Sigma factor</keyword>
<sequence>MAGERGEHHVRGEQSVREEQNARGQQTVPGQQRLAERFEEHRGRLKAVAYRMLGSLTEAEDAVQEAWLRLDRTGADGIDNLGAWLTTVTGRVCLDLLRSRTARREEPMTEGFDAFVPDPVLRALPQGDPEQEALHTDSVGLALLVVLETLEPAERLAFVLHDMFSVPFDDIATIVERSPAATRQLASRARRRAREATPAADPDLGRQRRAVEAFLAASRAGDFEALVSVLHPDVVLRADAGALASGVAASKVVRGARTVATGAFHFRRLAGLARLVLVNGAVGTVAVSEGRPRSVTYVTVGDGLITGLYILSDPERLARLDLSALEA</sequence>
<reference evidence="10" key="1">
    <citation type="journal article" date="2019" name="Int. J. Syst. Evol. Microbiol.">
        <title>The Global Catalogue of Microorganisms (GCM) 10K type strain sequencing project: providing services to taxonomists for standard genome sequencing and annotation.</title>
        <authorList>
            <consortium name="The Broad Institute Genomics Platform"/>
            <consortium name="The Broad Institute Genome Sequencing Center for Infectious Disease"/>
            <person name="Wu L."/>
            <person name="Ma J."/>
        </authorList>
    </citation>
    <scope>NUCLEOTIDE SEQUENCE [LARGE SCALE GENOMIC DNA]</scope>
    <source>
        <strain evidence="10">JCM 18306</strain>
    </source>
</reference>